<dbReference type="AlphaFoldDB" id="X1T4T5"/>
<evidence type="ECO:0000256" key="1">
    <source>
        <dbReference type="SAM" id="MobiDB-lite"/>
    </source>
</evidence>
<feature type="non-terminal residue" evidence="2">
    <location>
        <position position="146"/>
    </location>
</feature>
<dbReference type="EMBL" id="BARW01008277">
    <property type="protein sequence ID" value="GAI82610.1"/>
    <property type="molecule type" value="Genomic_DNA"/>
</dbReference>
<accession>X1T4T5</accession>
<protein>
    <submittedName>
        <fullName evidence="2">Uncharacterized protein</fullName>
    </submittedName>
</protein>
<reference evidence="2" key="1">
    <citation type="journal article" date="2014" name="Front. Microbiol.">
        <title>High frequency of phylogenetically diverse reductive dehalogenase-homologous genes in deep subseafloor sedimentary metagenomes.</title>
        <authorList>
            <person name="Kawai M."/>
            <person name="Futagami T."/>
            <person name="Toyoda A."/>
            <person name="Takaki Y."/>
            <person name="Nishi S."/>
            <person name="Hori S."/>
            <person name="Arai W."/>
            <person name="Tsubouchi T."/>
            <person name="Morono Y."/>
            <person name="Uchiyama I."/>
            <person name="Ito T."/>
            <person name="Fujiyama A."/>
            <person name="Inagaki F."/>
            <person name="Takami H."/>
        </authorList>
    </citation>
    <scope>NUCLEOTIDE SEQUENCE</scope>
    <source>
        <strain evidence="2">Expedition CK06-06</strain>
    </source>
</reference>
<evidence type="ECO:0000313" key="2">
    <source>
        <dbReference type="EMBL" id="GAI82610.1"/>
    </source>
</evidence>
<name>X1T4T5_9ZZZZ</name>
<gene>
    <name evidence="2" type="ORF">S12H4_17017</name>
</gene>
<sequence length="146" mass="17491">MLKDFDINDIQDLHEARDWIVKLLNIIETLNHENLELKTQLQQVRDENNRLKGEQPKPKIKPNKENSNHSSEKERNSPKEREKSSKKDRIKFHDTEVCRVDTKLLPEDAKFKGHERVIVQNIKFEAHNILFLKEKYYSPSQNKTYR</sequence>
<proteinExistence type="predicted"/>
<organism evidence="2">
    <name type="scientific">marine sediment metagenome</name>
    <dbReference type="NCBI Taxonomy" id="412755"/>
    <lineage>
        <taxon>unclassified sequences</taxon>
        <taxon>metagenomes</taxon>
        <taxon>ecological metagenomes</taxon>
    </lineage>
</organism>
<comment type="caution">
    <text evidence="2">The sequence shown here is derived from an EMBL/GenBank/DDBJ whole genome shotgun (WGS) entry which is preliminary data.</text>
</comment>
<feature type="region of interest" description="Disordered" evidence="1">
    <location>
        <begin position="46"/>
        <end position="91"/>
    </location>
</feature>